<evidence type="ECO:0000313" key="5">
    <source>
        <dbReference type="Proteomes" id="UP001271769"/>
    </source>
</evidence>
<dbReference type="Proteomes" id="UP001271769">
    <property type="component" value="Unassembled WGS sequence"/>
</dbReference>
<dbReference type="SMART" id="SM00062">
    <property type="entry name" value="PBPb"/>
    <property type="match status" value="1"/>
</dbReference>
<proteinExistence type="predicted"/>
<organism evidence="4 5">
    <name type="scientific">Dongia rigui</name>
    <dbReference type="NCBI Taxonomy" id="940149"/>
    <lineage>
        <taxon>Bacteria</taxon>
        <taxon>Pseudomonadati</taxon>
        <taxon>Pseudomonadota</taxon>
        <taxon>Alphaproteobacteria</taxon>
        <taxon>Rhodospirillales</taxon>
        <taxon>Dongiaceae</taxon>
        <taxon>Dongia</taxon>
    </lineage>
</organism>
<evidence type="ECO:0000313" key="4">
    <source>
        <dbReference type="EMBL" id="MDY0870882.1"/>
    </source>
</evidence>
<gene>
    <name evidence="4" type="ORF">SMD31_03070</name>
</gene>
<evidence type="ECO:0000259" key="3">
    <source>
        <dbReference type="SMART" id="SM00062"/>
    </source>
</evidence>
<keyword evidence="1 2" id="KW-0732">Signal</keyword>
<dbReference type="Pfam" id="PF00497">
    <property type="entry name" value="SBP_bac_3"/>
    <property type="match status" value="1"/>
</dbReference>
<protein>
    <submittedName>
        <fullName evidence="4">Transporter substrate-binding domain-containing protein</fullName>
    </submittedName>
</protein>
<feature type="chain" id="PRO_5047455644" evidence="2">
    <location>
        <begin position="28"/>
        <end position="260"/>
    </location>
</feature>
<dbReference type="Gene3D" id="3.40.190.10">
    <property type="entry name" value="Periplasmic binding protein-like II"/>
    <property type="match status" value="2"/>
</dbReference>
<dbReference type="PANTHER" id="PTHR35936:SF25">
    <property type="entry name" value="ABC TRANSPORTER SUBSTRATE-BINDING PROTEIN"/>
    <property type="match status" value="1"/>
</dbReference>
<feature type="signal peptide" evidence="2">
    <location>
        <begin position="1"/>
        <end position="27"/>
    </location>
</feature>
<name>A0ABU5DUB3_9PROT</name>
<sequence length="260" mass="28787">MIVLRWRFGSMLLAACLALAAAPAAEADPPLRIVFADNLAPLSFEEDGRPSGLFVDLVREAIGKRLGKPVETLTFPWARAQQMVMHGEADGFVSVATKARLDFTACGSVPALHVPLQSIIRKDDPRRPIFEAARSLEALKSYKVISYRGNGWAKQYLAGFDVFYASDFDSSLRGLARGRGDLSVITMASRNYFLHLPEFAQNLTTLPVAVGDLHYYLCIADTSPYQPLLPVFDRAVKSLRSDGTYRKILAKYGLDTKDFH</sequence>
<dbReference type="PANTHER" id="PTHR35936">
    <property type="entry name" value="MEMBRANE-BOUND LYTIC MUREIN TRANSGLYCOSYLASE F"/>
    <property type="match status" value="1"/>
</dbReference>
<dbReference type="SUPFAM" id="SSF53850">
    <property type="entry name" value="Periplasmic binding protein-like II"/>
    <property type="match status" value="1"/>
</dbReference>
<evidence type="ECO:0000256" key="1">
    <source>
        <dbReference type="ARBA" id="ARBA00022729"/>
    </source>
</evidence>
<feature type="domain" description="Solute-binding protein family 3/N-terminal" evidence="3">
    <location>
        <begin position="30"/>
        <end position="256"/>
    </location>
</feature>
<dbReference type="InterPro" id="IPR001638">
    <property type="entry name" value="Solute-binding_3/MltF_N"/>
</dbReference>
<keyword evidence="5" id="KW-1185">Reference proteome</keyword>
<dbReference type="EMBL" id="JAXCLX010000001">
    <property type="protein sequence ID" value="MDY0870882.1"/>
    <property type="molecule type" value="Genomic_DNA"/>
</dbReference>
<accession>A0ABU5DUB3</accession>
<comment type="caution">
    <text evidence="4">The sequence shown here is derived from an EMBL/GenBank/DDBJ whole genome shotgun (WGS) entry which is preliminary data.</text>
</comment>
<reference evidence="4 5" key="1">
    <citation type="journal article" date="2013" name="Antonie Van Leeuwenhoek">
        <title>Dongia rigui sp. nov., isolated from freshwater of a large wetland in Korea.</title>
        <authorList>
            <person name="Baik K.S."/>
            <person name="Hwang Y.M."/>
            <person name="Choi J.S."/>
            <person name="Kwon J."/>
            <person name="Seong C.N."/>
        </authorList>
    </citation>
    <scope>NUCLEOTIDE SEQUENCE [LARGE SCALE GENOMIC DNA]</scope>
    <source>
        <strain evidence="4 5">04SU4-P</strain>
    </source>
</reference>
<evidence type="ECO:0000256" key="2">
    <source>
        <dbReference type="SAM" id="SignalP"/>
    </source>
</evidence>